<dbReference type="EMBL" id="JALLPJ020000696">
    <property type="protein sequence ID" value="KAL3785344.1"/>
    <property type="molecule type" value="Genomic_DNA"/>
</dbReference>
<evidence type="ECO:0008006" key="4">
    <source>
        <dbReference type="Google" id="ProtNLM"/>
    </source>
</evidence>
<feature type="region of interest" description="Disordered" evidence="1">
    <location>
        <begin position="289"/>
        <end position="308"/>
    </location>
</feature>
<gene>
    <name evidence="2" type="ORF">ACHAWO_008021</name>
</gene>
<sequence length="732" mass="79607">MSRRRGEFEHRTSIFEGAFRAWSHLGGLEPIDLETKPVTELDPLLHPIPNDPRIAIQKEKDRRKSNKSQDNDDNYYDSDRPKSSTGREYPYEPLPRSGLVHPFVQAILSPWLGPDADQDAIQLGLTTLRTWWQHRRKGESGSAIVALGTEKMQGVVDGYTRHFFNLAHCLVVNDKEQPPRTLHAKMRDLEKANAKKNKKRGRDDLMDANGGNVSAFENEQVKMAALAFSGFQNAPINHPGGTGMSHMGGGNNNMNDNASGGAAGMLLDRLQASQRRLLAAEGGVSSGLMPDIGPGGMGGGAPTMTSNNAHQGLEMRERCIPGKVDLPSLVQKVNSAATQLAHRGGLLNNNTALPVLSSPVDPSKYGDPNLMPTILISSSGDIQFLMTVDGITCAHCVKIVETVLKGCSGRSGGSPIVGLLDASADQQLNVILIKIANISEARRIAHESARNLSMVGYTAVAKSVNITQMGEDMTLQKMGKVFEIVPSVNPALGNVLDWSVECQCPDNNVLRDNCQRHEQMSQLIFESFNKAEQLVSELVAGCGEKYRMPCTAGNHCFCKSGSDDAAVAEPQVAHLNDTTNSNLNGVEDSQPLRDGMGRMARMPMRMSLGGLLGRHSLTSHTTFGRAMSGLSALSIDWENMDDFDINVDHSEGINNDIVNRQTQQLEEKAKNGDDEEDGVSIKSSDDGEPQQEQEDSFGPIQLVGPRTARRSSLRNPMMNNAANANMNVSFYM</sequence>
<dbReference type="Proteomes" id="UP001530400">
    <property type="component" value="Unassembled WGS sequence"/>
</dbReference>
<evidence type="ECO:0000313" key="3">
    <source>
        <dbReference type="Proteomes" id="UP001530400"/>
    </source>
</evidence>
<feature type="region of interest" description="Disordered" evidence="1">
    <location>
        <begin position="41"/>
        <end position="94"/>
    </location>
</feature>
<proteinExistence type="predicted"/>
<keyword evidence="3" id="KW-1185">Reference proteome</keyword>
<dbReference type="AlphaFoldDB" id="A0ABD3PC36"/>
<feature type="region of interest" description="Disordered" evidence="1">
    <location>
        <begin position="666"/>
        <end position="718"/>
    </location>
</feature>
<protein>
    <recommendedName>
        <fullName evidence="4">HMA domain-containing protein</fullName>
    </recommendedName>
</protein>
<evidence type="ECO:0000256" key="1">
    <source>
        <dbReference type="SAM" id="MobiDB-lite"/>
    </source>
</evidence>
<name>A0ABD3PC36_9STRA</name>
<accession>A0ABD3PC36</accession>
<evidence type="ECO:0000313" key="2">
    <source>
        <dbReference type="EMBL" id="KAL3785344.1"/>
    </source>
</evidence>
<comment type="caution">
    <text evidence="2">The sequence shown here is derived from an EMBL/GenBank/DDBJ whole genome shotgun (WGS) entry which is preliminary data.</text>
</comment>
<feature type="compositionally biased region" description="Basic and acidic residues" evidence="1">
    <location>
        <begin position="56"/>
        <end position="70"/>
    </location>
</feature>
<organism evidence="2 3">
    <name type="scientific">Cyclotella atomus</name>
    <dbReference type="NCBI Taxonomy" id="382360"/>
    <lineage>
        <taxon>Eukaryota</taxon>
        <taxon>Sar</taxon>
        <taxon>Stramenopiles</taxon>
        <taxon>Ochrophyta</taxon>
        <taxon>Bacillariophyta</taxon>
        <taxon>Coscinodiscophyceae</taxon>
        <taxon>Thalassiosirophycidae</taxon>
        <taxon>Stephanodiscales</taxon>
        <taxon>Stephanodiscaceae</taxon>
        <taxon>Cyclotella</taxon>
    </lineage>
</organism>
<reference evidence="2 3" key="1">
    <citation type="submission" date="2024-10" db="EMBL/GenBank/DDBJ databases">
        <title>Updated reference genomes for cyclostephanoid diatoms.</title>
        <authorList>
            <person name="Roberts W.R."/>
            <person name="Alverson A.J."/>
        </authorList>
    </citation>
    <scope>NUCLEOTIDE SEQUENCE [LARGE SCALE GENOMIC DNA]</scope>
    <source>
        <strain evidence="2 3">AJA010-31</strain>
    </source>
</reference>
<feature type="compositionally biased region" description="Acidic residues" evidence="1">
    <location>
        <begin position="686"/>
        <end position="695"/>
    </location>
</feature>